<dbReference type="Proteomes" id="UP001630127">
    <property type="component" value="Unassembled WGS sequence"/>
</dbReference>
<name>A0ABD2ZDG1_9GENT</name>
<accession>A0ABD2ZDG1</accession>
<reference evidence="1 2" key="1">
    <citation type="submission" date="2024-11" db="EMBL/GenBank/DDBJ databases">
        <title>A near-complete genome assembly of Cinchona calisaya.</title>
        <authorList>
            <person name="Lian D.C."/>
            <person name="Zhao X.W."/>
            <person name="Wei L."/>
        </authorList>
    </citation>
    <scope>NUCLEOTIDE SEQUENCE [LARGE SCALE GENOMIC DNA]</scope>
    <source>
        <tissue evidence="1">Nenye</tissue>
    </source>
</reference>
<organism evidence="1 2">
    <name type="scientific">Cinchona calisaya</name>
    <dbReference type="NCBI Taxonomy" id="153742"/>
    <lineage>
        <taxon>Eukaryota</taxon>
        <taxon>Viridiplantae</taxon>
        <taxon>Streptophyta</taxon>
        <taxon>Embryophyta</taxon>
        <taxon>Tracheophyta</taxon>
        <taxon>Spermatophyta</taxon>
        <taxon>Magnoliopsida</taxon>
        <taxon>eudicotyledons</taxon>
        <taxon>Gunneridae</taxon>
        <taxon>Pentapetalae</taxon>
        <taxon>asterids</taxon>
        <taxon>lamiids</taxon>
        <taxon>Gentianales</taxon>
        <taxon>Rubiaceae</taxon>
        <taxon>Cinchonoideae</taxon>
        <taxon>Cinchoneae</taxon>
        <taxon>Cinchona</taxon>
    </lineage>
</organism>
<keyword evidence="2" id="KW-1185">Reference proteome</keyword>
<evidence type="ECO:0000313" key="1">
    <source>
        <dbReference type="EMBL" id="KAL3516412.1"/>
    </source>
</evidence>
<sequence>MGLLKKLENWPVQGEISVTLWEMYTAVRVSIQSRNQERSRLVLVTEYLSQQLWDTSYRVWEIFLQPYVALLREILETSFWYSKECLRSLLRLGNLTNDTSLQACVGPSVGVGGSSMASAMPDVLAD</sequence>
<gene>
    <name evidence="1" type="ORF">ACH5RR_023314</name>
</gene>
<protein>
    <submittedName>
        <fullName evidence="1">Uncharacterized protein</fullName>
    </submittedName>
</protein>
<dbReference type="AlphaFoldDB" id="A0ABD2ZDG1"/>
<proteinExistence type="predicted"/>
<dbReference type="EMBL" id="JBJUIK010000010">
    <property type="protein sequence ID" value="KAL3516412.1"/>
    <property type="molecule type" value="Genomic_DNA"/>
</dbReference>
<comment type="caution">
    <text evidence="1">The sequence shown here is derived from an EMBL/GenBank/DDBJ whole genome shotgun (WGS) entry which is preliminary data.</text>
</comment>
<evidence type="ECO:0000313" key="2">
    <source>
        <dbReference type="Proteomes" id="UP001630127"/>
    </source>
</evidence>